<evidence type="ECO:0000313" key="6">
    <source>
        <dbReference type="Proteomes" id="UP000008544"/>
    </source>
</evidence>
<dbReference type="Pfam" id="PF00271">
    <property type="entry name" value="Helicase_C"/>
    <property type="match status" value="1"/>
</dbReference>
<dbReference type="InterPro" id="IPR001650">
    <property type="entry name" value="Helicase_C-like"/>
</dbReference>
<reference evidence="5 6" key="2">
    <citation type="journal article" date="2008" name="Science">
        <title>Environmental genomics reveals a single-species ecosystem deep within Earth.</title>
        <authorList>
            <person name="Chivian D."/>
            <person name="Brodie E.L."/>
            <person name="Alm E.J."/>
            <person name="Culley D.E."/>
            <person name="Dehal P.S."/>
            <person name="Desantis T.Z."/>
            <person name="Gihring T.M."/>
            <person name="Lapidus A."/>
            <person name="Lin L.H."/>
            <person name="Lowry S.R."/>
            <person name="Moser D.P."/>
            <person name="Richardson P.M."/>
            <person name="Southam G."/>
            <person name="Wanger G."/>
            <person name="Pratt L.M."/>
            <person name="Andersen G.L."/>
            <person name="Hazen T.C."/>
            <person name="Brockman F.J."/>
            <person name="Arkin A.P."/>
            <person name="Onstott T.C."/>
        </authorList>
    </citation>
    <scope>NUCLEOTIDE SEQUENCE [LARGE SCALE GENOMIC DNA]</scope>
    <source>
        <strain evidence="5 6">MP104C</strain>
    </source>
</reference>
<reference evidence="6" key="1">
    <citation type="submission" date="2007-10" db="EMBL/GenBank/DDBJ databases">
        <title>Complete sequence of chromosome of Desulforudis audaxviator MP104C.</title>
        <authorList>
            <person name="Copeland A."/>
            <person name="Lucas S."/>
            <person name="Lapidus A."/>
            <person name="Barry K."/>
            <person name="Glavina del Rio T."/>
            <person name="Dalin E."/>
            <person name="Tice H."/>
            <person name="Bruce D."/>
            <person name="Pitluck S."/>
            <person name="Lowry S.R."/>
            <person name="Larimer F."/>
            <person name="Land M.L."/>
            <person name="Hauser L."/>
            <person name="Kyrpides N."/>
            <person name="Ivanova N.N."/>
            <person name="Richardson P."/>
        </authorList>
    </citation>
    <scope>NUCLEOTIDE SEQUENCE [LARGE SCALE GENOMIC DNA]</scope>
    <source>
        <strain evidence="6">MP104C</strain>
    </source>
</reference>
<accession>B1I2W4</accession>
<dbReference type="Pfam" id="PF00270">
    <property type="entry name" value="DEAD"/>
    <property type="match status" value="1"/>
</dbReference>
<dbReference type="eggNOG" id="COG1205">
    <property type="taxonomic scope" value="Bacteria"/>
</dbReference>
<keyword evidence="5" id="KW-0347">Helicase</keyword>
<dbReference type="STRING" id="477974.Daud_0816"/>
<keyword evidence="6" id="KW-1185">Reference proteome</keyword>
<evidence type="ECO:0000259" key="4">
    <source>
        <dbReference type="PROSITE" id="PS51194"/>
    </source>
</evidence>
<dbReference type="SUPFAM" id="SSF52540">
    <property type="entry name" value="P-loop containing nucleoside triphosphate hydrolases"/>
    <property type="match status" value="1"/>
</dbReference>
<dbReference type="PANTHER" id="PTHR47957:SF3">
    <property type="entry name" value="ATP-DEPENDENT HELICASE HRQ1"/>
    <property type="match status" value="1"/>
</dbReference>
<dbReference type="InterPro" id="IPR011545">
    <property type="entry name" value="DEAD/DEAH_box_helicase_dom"/>
</dbReference>
<protein>
    <submittedName>
        <fullName evidence="5">DEAD/DEAH box helicase domain protein</fullName>
    </submittedName>
</protein>
<evidence type="ECO:0000256" key="2">
    <source>
        <dbReference type="ARBA" id="ARBA00022840"/>
    </source>
</evidence>
<dbReference type="PANTHER" id="PTHR47957">
    <property type="entry name" value="ATP-DEPENDENT HELICASE HRQ1"/>
    <property type="match status" value="1"/>
</dbReference>
<dbReference type="CDD" id="cd18797">
    <property type="entry name" value="SF2_C_Hrq"/>
    <property type="match status" value="1"/>
</dbReference>
<evidence type="ECO:0000313" key="5">
    <source>
        <dbReference type="EMBL" id="ACA59331.1"/>
    </source>
</evidence>
<dbReference type="InterPro" id="IPR055227">
    <property type="entry name" value="HRQ1_WHD"/>
</dbReference>
<keyword evidence="5" id="KW-0378">Hydrolase</keyword>
<dbReference type="PROSITE" id="PS51194">
    <property type="entry name" value="HELICASE_CTER"/>
    <property type="match status" value="1"/>
</dbReference>
<evidence type="ECO:0000259" key="3">
    <source>
        <dbReference type="PROSITE" id="PS51192"/>
    </source>
</evidence>
<dbReference type="EMBL" id="CP000860">
    <property type="protein sequence ID" value="ACA59331.1"/>
    <property type="molecule type" value="Genomic_DNA"/>
</dbReference>
<dbReference type="Pfam" id="PF22982">
    <property type="entry name" value="WHD_HRQ1"/>
    <property type="match status" value="1"/>
</dbReference>
<dbReference type="GO" id="GO:0043138">
    <property type="term" value="F:3'-5' DNA helicase activity"/>
    <property type="evidence" value="ECO:0007669"/>
    <property type="project" value="TreeGrafter"/>
</dbReference>
<dbReference type="InterPro" id="IPR014001">
    <property type="entry name" value="Helicase_ATP-bd"/>
</dbReference>
<keyword evidence="2" id="KW-0067">ATP-binding</keyword>
<dbReference type="Proteomes" id="UP000008544">
    <property type="component" value="Chromosome"/>
</dbReference>
<dbReference type="InterPro" id="IPR027417">
    <property type="entry name" value="P-loop_NTPase"/>
</dbReference>
<proteinExistence type="predicted"/>
<evidence type="ECO:0000256" key="1">
    <source>
        <dbReference type="ARBA" id="ARBA00022741"/>
    </source>
</evidence>
<feature type="domain" description="Helicase C-terminal" evidence="4">
    <location>
        <begin position="269"/>
        <end position="417"/>
    </location>
</feature>
<dbReference type="GO" id="GO:0005524">
    <property type="term" value="F:ATP binding"/>
    <property type="evidence" value="ECO:0007669"/>
    <property type="project" value="UniProtKB-KW"/>
</dbReference>
<dbReference type="CDD" id="cd17923">
    <property type="entry name" value="DEXHc_Hrq1-like"/>
    <property type="match status" value="1"/>
</dbReference>
<keyword evidence="1" id="KW-0547">Nucleotide-binding</keyword>
<gene>
    <name evidence="5" type="ordered locus">Daud_0816</name>
</gene>
<dbReference type="HOGENOM" id="CLU_000809_3_2_9"/>
<dbReference type="GO" id="GO:0036297">
    <property type="term" value="P:interstrand cross-link repair"/>
    <property type="evidence" value="ECO:0007669"/>
    <property type="project" value="TreeGrafter"/>
</dbReference>
<dbReference type="Pfam" id="PF09369">
    <property type="entry name" value="MZB"/>
    <property type="match status" value="1"/>
</dbReference>
<dbReference type="PROSITE" id="PS51192">
    <property type="entry name" value="HELICASE_ATP_BIND_1"/>
    <property type="match status" value="1"/>
</dbReference>
<dbReference type="Gene3D" id="3.40.50.300">
    <property type="entry name" value="P-loop containing nucleotide triphosphate hydrolases"/>
    <property type="match status" value="2"/>
</dbReference>
<dbReference type="eggNOG" id="COG1061">
    <property type="taxonomic scope" value="Bacteria"/>
</dbReference>
<dbReference type="SMART" id="SM00487">
    <property type="entry name" value="DEXDc"/>
    <property type="match status" value="1"/>
</dbReference>
<dbReference type="AlphaFoldDB" id="B1I2W4"/>
<dbReference type="KEGG" id="dau:Daud_0816"/>
<name>B1I2W4_DESAP</name>
<dbReference type="GO" id="GO:0006289">
    <property type="term" value="P:nucleotide-excision repair"/>
    <property type="evidence" value="ECO:0007669"/>
    <property type="project" value="TreeGrafter"/>
</dbReference>
<dbReference type="GO" id="GO:0003676">
    <property type="term" value="F:nucleic acid binding"/>
    <property type="evidence" value="ECO:0007669"/>
    <property type="project" value="InterPro"/>
</dbReference>
<dbReference type="InterPro" id="IPR018973">
    <property type="entry name" value="MZB"/>
</dbReference>
<organism evidence="5 6">
    <name type="scientific">Desulforudis audaxviator (strain MP104C)</name>
    <dbReference type="NCBI Taxonomy" id="477974"/>
    <lineage>
        <taxon>Bacteria</taxon>
        <taxon>Bacillati</taxon>
        <taxon>Bacillota</taxon>
        <taxon>Clostridia</taxon>
        <taxon>Thermoanaerobacterales</taxon>
        <taxon>Candidatus Desulforudaceae</taxon>
        <taxon>Candidatus Desulforudis</taxon>
    </lineage>
</organism>
<sequence length="685" mass="76322">MSVQKIVSALRAHPEYSRAVVGVLETPARDAAYRNPFPPLPEPIRSYLERESIELYTHQAEVLERARKKQNVVLTTATASGKSLAFTLPVLEQLYQNPGATALYLYPMKALAYDQLSFLRKLERETGIAYNPAVYDGDTPQLHRKQIRQESRIVLTNPHALHRYLSWHKLWQRFFRGLQYVIIDEGHWYRGLYGSHVAFVFRRLLRVLEHYGATPQIILASATMADPAKHGRNLTGKDFSVVDGDGSARSKKIYVLWDAVAAGKSEHLQAAELFAACVGSGLQAICFAPSRKLAVLTARWAGQKVAGVASYRAGYLPEERRELESRLRSGEIRGVACTNALELGVNIGELDAAIISGWPGTVASFRQQAGRVGRSGQESLVVQIFFSNPLDGYLLRNPELIFRASSEQAVVALDHFEILKAHIRCAAEELPLTAGDEKYFGPRYKDAVRTLIKEKSIVLDSQGWQPGRETCVIKRYVSAGKNVASRVSLSAFDEGAMRLLHDGRLLETLSLSRACRDAHPGAVYLHRGEPYEVREFDPGRGIVTVERSSGELYTQAQVHTAIYPRQTLQTREFPGVVLNVGRVVVSQKTRGYLVKKYDEVIGRHILEGMPSVNLDTVAAWLQLQRIPLIADLEGGLHAAEHTLIAVAPLVAMCDRWDIGGVSLPRDRDGMPAIYVYDDFPGHQLR</sequence>
<feature type="domain" description="Helicase ATP-binding" evidence="3">
    <location>
        <begin position="63"/>
        <end position="242"/>
    </location>
</feature>
<dbReference type="SMART" id="SM00490">
    <property type="entry name" value="HELICc"/>
    <property type="match status" value="1"/>
</dbReference>